<gene>
    <name evidence="2" type="ORF">LCGC14_0388530</name>
</gene>
<dbReference type="EMBL" id="LAZR01000322">
    <property type="protein sequence ID" value="KKN74651.1"/>
    <property type="molecule type" value="Genomic_DNA"/>
</dbReference>
<sequence length="610" mass="69436">MALSPEEIVKKFIKGNQRHPAYLEAVDIENHLSFHIDGFNPNRFRGLKEHEKAFARAMGMMDTENPYFQLLIDERRPGESLKVQLHRRKIYSSITKEPCFKVISSLNKIVRSDDWKIDYSNSETIKQEGENLEDYAEKNYPGFGSVTNWAYTLGLKKILSDPNGFMVVLPLEFMVDPNQFLRPFANYIPSKDVLFYEPGVMIAYKSSHVGELKIQNQVKTVPIYRIISTEGVWEAMQVNEKGDFSLTPLMAWDMDLPVVMNGGVLDKLINNIPLYNSFLNPMLPRLDEAAREYSDMQAEVLLHIHSTLAVIQGEKCIKCKGTGLIPKPGGAVSCGDCGGRGAAAVDPYETIVVRVRDADKQQIPFPPAQYITKSTDIVKIQDERIDAHIFKSLSSINMEFLAETPLNQSGKAKEVDKEELNNFVYSIAFHLVKNFLNPIYKIISDYRYSVLIPNQEKRNKLLPLIQVPEQFDLLTENTLIEQIGKAKEAGIDATIIQEMQVDYVNKKFRDAPEIRNQLITSMAMNPFPTLNAEQLIELEMNHDITKEDAVMSTYATYFVEKAVEADPTFLEKSFEERLTIIRDMTDEKIKELEADKPEPVPVPPIPPVEE</sequence>
<dbReference type="AlphaFoldDB" id="A0A0F9VMD1"/>
<evidence type="ECO:0000256" key="1">
    <source>
        <dbReference type="SAM" id="MobiDB-lite"/>
    </source>
</evidence>
<organism evidence="2">
    <name type="scientific">marine sediment metagenome</name>
    <dbReference type="NCBI Taxonomy" id="412755"/>
    <lineage>
        <taxon>unclassified sequences</taxon>
        <taxon>metagenomes</taxon>
        <taxon>ecological metagenomes</taxon>
    </lineage>
</organism>
<evidence type="ECO:0000313" key="2">
    <source>
        <dbReference type="EMBL" id="KKN74651.1"/>
    </source>
</evidence>
<protein>
    <submittedName>
        <fullName evidence="2">Uncharacterized protein</fullName>
    </submittedName>
</protein>
<reference evidence="2" key="1">
    <citation type="journal article" date="2015" name="Nature">
        <title>Complex archaea that bridge the gap between prokaryotes and eukaryotes.</title>
        <authorList>
            <person name="Spang A."/>
            <person name="Saw J.H."/>
            <person name="Jorgensen S.L."/>
            <person name="Zaremba-Niedzwiedzka K."/>
            <person name="Martijn J."/>
            <person name="Lind A.E."/>
            <person name="van Eijk R."/>
            <person name="Schleper C."/>
            <person name="Guy L."/>
            <person name="Ettema T.J."/>
        </authorList>
    </citation>
    <scope>NUCLEOTIDE SEQUENCE</scope>
</reference>
<name>A0A0F9VMD1_9ZZZZ</name>
<feature type="compositionally biased region" description="Basic and acidic residues" evidence="1">
    <location>
        <begin position="589"/>
        <end position="598"/>
    </location>
</feature>
<feature type="region of interest" description="Disordered" evidence="1">
    <location>
        <begin position="589"/>
        <end position="610"/>
    </location>
</feature>
<accession>A0A0F9VMD1</accession>
<feature type="compositionally biased region" description="Pro residues" evidence="1">
    <location>
        <begin position="599"/>
        <end position="610"/>
    </location>
</feature>
<comment type="caution">
    <text evidence="2">The sequence shown here is derived from an EMBL/GenBank/DDBJ whole genome shotgun (WGS) entry which is preliminary data.</text>
</comment>
<proteinExistence type="predicted"/>